<dbReference type="PROSITE" id="PS51217">
    <property type="entry name" value="UVRD_HELICASE_CTER"/>
    <property type="match status" value="1"/>
</dbReference>
<sequence>MNLTDEQKSIINSNERRLLVKAGAGTGKTEILVRRIVRLIEENPDLSITDMAIITFTNKATQEMQSRLKNAFYEKWKNEKFPKKKIKFRYELESLNSAQISTIHKFCETILQTIGPFQDEEIIYSPNFPVRSDQLTNTIDHTVEEWIQWKKYTNKKIEHLNYMPVHQLKEIIRAAYKMVRSKGLDLDKLIENTKRAAILETNTTKKNLKIELTELLKLVSENHVKYKWDHLDVDDLLEYCAKILKKRPDLVQIIRKKYQYIFIDEFQDTSLYQAEIIKSICDDSEGSPHLFVVGDIKQSIYEFRGANPESYQKVEHWIKQTGKILTLSKNWRSTPEVVTYVNRVFGRIKAHEKYSFQNEPLEPSQEKERMKISDAYEWVFSENNESQGKIVANYLQKQIEEGKEENQFAVLVRTNYQLSIIADCLEQFGIRFEVADSGNFFNQTEIVHTNLVLKAILHENPISANESLSTIFFNNDVFLYNHVMSEIRTNSLSLRYTPSQLLDYIYRKTDIFSRSSRQIKANLNKLKELTRSLVKDENITLGRYVNWLSAMIAANMDEPLADVIEEDYCKVKLMTIHKAKGLEFPVVILPFLDYNISNEALYPEVVVDPLHNCLEFSYDNYYYEGKGKIQSDLYDEVIKKIQFHIYSEELRVLYVALTRAKEKLVLIGNKNCRKDKICYQNWLLQG</sequence>
<dbReference type="AlphaFoldDB" id="A0A150MBU8"/>
<keyword evidence="2 9" id="KW-0378">Hydrolase</keyword>
<dbReference type="SUPFAM" id="SSF52540">
    <property type="entry name" value="P-loop containing nucleoside triphosphate hydrolases"/>
    <property type="match status" value="1"/>
</dbReference>
<dbReference type="GO" id="GO:0043138">
    <property type="term" value="F:3'-5' DNA helicase activity"/>
    <property type="evidence" value="ECO:0007669"/>
    <property type="project" value="UniProtKB-EC"/>
</dbReference>
<evidence type="ECO:0000256" key="7">
    <source>
        <dbReference type="ARBA" id="ARBA00034808"/>
    </source>
</evidence>
<evidence type="ECO:0000256" key="3">
    <source>
        <dbReference type="ARBA" id="ARBA00022806"/>
    </source>
</evidence>
<evidence type="ECO:0000256" key="8">
    <source>
        <dbReference type="ARBA" id="ARBA00048988"/>
    </source>
</evidence>
<feature type="binding site" evidence="9">
    <location>
        <begin position="22"/>
        <end position="29"/>
    </location>
    <ligand>
        <name>ATP</name>
        <dbReference type="ChEBI" id="CHEBI:30616"/>
    </ligand>
</feature>
<feature type="domain" description="UvrD-like helicase C-terminal" evidence="11">
    <location>
        <begin position="345"/>
        <end position="581"/>
    </location>
</feature>
<evidence type="ECO:0000256" key="9">
    <source>
        <dbReference type="PROSITE-ProRule" id="PRU00560"/>
    </source>
</evidence>
<evidence type="ECO:0000313" key="12">
    <source>
        <dbReference type="EMBL" id="KYD22020.1"/>
    </source>
</evidence>
<evidence type="ECO:0000256" key="6">
    <source>
        <dbReference type="ARBA" id="ARBA00034617"/>
    </source>
</evidence>
<gene>
    <name evidence="12" type="ORF">B4135_1525</name>
</gene>
<dbReference type="GO" id="GO:0005829">
    <property type="term" value="C:cytosol"/>
    <property type="evidence" value="ECO:0007669"/>
    <property type="project" value="TreeGrafter"/>
</dbReference>
<evidence type="ECO:0000256" key="1">
    <source>
        <dbReference type="ARBA" id="ARBA00022741"/>
    </source>
</evidence>
<feature type="domain" description="UvrD-like helicase ATP-binding" evidence="10">
    <location>
        <begin position="1"/>
        <end position="334"/>
    </location>
</feature>
<comment type="catalytic activity">
    <reaction evidence="6">
        <text>Couples ATP hydrolysis with the unwinding of duplex DNA by translocating in the 3'-5' direction.</text>
        <dbReference type="EC" id="5.6.2.4"/>
    </reaction>
</comment>
<dbReference type="GO" id="GO:0000725">
    <property type="term" value="P:recombinational repair"/>
    <property type="evidence" value="ECO:0007669"/>
    <property type="project" value="TreeGrafter"/>
</dbReference>
<evidence type="ECO:0000259" key="10">
    <source>
        <dbReference type="PROSITE" id="PS51198"/>
    </source>
</evidence>
<dbReference type="InterPro" id="IPR014016">
    <property type="entry name" value="UvrD-like_ATP-bd"/>
</dbReference>
<keyword evidence="4 9" id="KW-0067">ATP-binding</keyword>
<dbReference type="GO" id="GO:0003677">
    <property type="term" value="F:DNA binding"/>
    <property type="evidence" value="ECO:0007669"/>
    <property type="project" value="InterPro"/>
</dbReference>
<evidence type="ECO:0000256" key="4">
    <source>
        <dbReference type="ARBA" id="ARBA00022840"/>
    </source>
</evidence>
<organism evidence="12 13">
    <name type="scientific">Caldibacillus debilis</name>
    <dbReference type="NCBI Taxonomy" id="301148"/>
    <lineage>
        <taxon>Bacteria</taxon>
        <taxon>Bacillati</taxon>
        <taxon>Bacillota</taxon>
        <taxon>Bacilli</taxon>
        <taxon>Bacillales</taxon>
        <taxon>Bacillaceae</taxon>
        <taxon>Caldibacillus</taxon>
    </lineage>
</organism>
<dbReference type="OrthoDB" id="9810135at2"/>
<dbReference type="STRING" id="301148.B4135_1525"/>
<dbReference type="InterPro" id="IPR000212">
    <property type="entry name" value="DNA_helicase_UvrD/REP"/>
</dbReference>
<dbReference type="PATRIC" id="fig|301148.3.peg.1001"/>
<proteinExistence type="predicted"/>
<protein>
    <recommendedName>
        <fullName evidence="7">DNA 3'-5' helicase</fullName>
        <ecNumber evidence="7">5.6.2.4</ecNumber>
    </recommendedName>
</protein>
<keyword evidence="1 9" id="KW-0547">Nucleotide-binding</keyword>
<comment type="catalytic activity">
    <reaction evidence="8">
        <text>ATP + H2O = ADP + phosphate + H(+)</text>
        <dbReference type="Rhea" id="RHEA:13065"/>
        <dbReference type="ChEBI" id="CHEBI:15377"/>
        <dbReference type="ChEBI" id="CHEBI:15378"/>
        <dbReference type="ChEBI" id="CHEBI:30616"/>
        <dbReference type="ChEBI" id="CHEBI:43474"/>
        <dbReference type="ChEBI" id="CHEBI:456216"/>
        <dbReference type="EC" id="5.6.2.4"/>
    </reaction>
</comment>
<comment type="caution">
    <text evidence="12">The sequence shown here is derived from an EMBL/GenBank/DDBJ whole genome shotgun (WGS) entry which is preliminary data.</text>
</comment>
<dbReference type="EMBL" id="LQYT01000015">
    <property type="protein sequence ID" value="KYD22020.1"/>
    <property type="molecule type" value="Genomic_DNA"/>
</dbReference>
<accession>A0A150MBU8</accession>
<evidence type="ECO:0000259" key="11">
    <source>
        <dbReference type="PROSITE" id="PS51217"/>
    </source>
</evidence>
<dbReference type="RefSeq" id="WP_061568188.1">
    <property type="nucleotide sequence ID" value="NZ_LQYT01000015.1"/>
</dbReference>
<name>A0A150MBU8_9BACI</name>
<dbReference type="PANTHER" id="PTHR11070">
    <property type="entry name" value="UVRD / RECB / PCRA DNA HELICASE FAMILY MEMBER"/>
    <property type="match status" value="1"/>
</dbReference>
<dbReference type="InterPro" id="IPR027417">
    <property type="entry name" value="P-loop_NTPase"/>
</dbReference>
<dbReference type="GO" id="GO:0016887">
    <property type="term" value="F:ATP hydrolysis activity"/>
    <property type="evidence" value="ECO:0007669"/>
    <property type="project" value="RHEA"/>
</dbReference>
<evidence type="ECO:0000313" key="13">
    <source>
        <dbReference type="Proteomes" id="UP000075683"/>
    </source>
</evidence>
<dbReference type="GO" id="GO:0005524">
    <property type="term" value="F:ATP binding"/>
    <property type="evidence" value="ECO:0007669"/>
    <property type="project" value="UniProtKB-UniRule"/>
</dbReference>
<dbReference type="GO" id="GO:0033202">
    <property type="term" value="C:DNA helicase complex"/>
    <property type="evidence" value="ECO:0007669"/>
    <property type="project" value="TreeGrafter"/>
</dbReference>
<dbReference type="InterPro" id="IPR014017">
    <property type="entry name" value="DNA_helicase_UvrD-like_C"/>
</dbReference>
<dbReference type="CDD" id="cd17932">
    <property type="entry name" value="DEXQc_UvrD"/>
    <property type="match status" value="1"/>
</dbReference>
<dbReference type="Pfam" id="PF00580">
    <property type="entry name" value="UvrD-helicase"/>
    <property type="match status" value="1"/>
</dbReference>
<dbReference type="PANTHER" id="PTHR11070:SF48">
    <property type="entry name" value="ATP-DEPENDENT HELICASE_NUCLEASE SUBUNIT A"/>
    <property type="match status" value="1"/>
</dbReference>
<keyword evidence="5" id="KW-0413">Isomerase</keyword>
<evidence type="ECO:0000256" key="5">
    <source>
        <dbReference type="ARBA" id="ARBA00023235"/>
    </source>
</evidence>
<dbReference type="PROSITE" id="PS51198">
    <property type="entry name" value="UVRD_HELICASE_ATP_BIND"/>
    <property type="match status" value="1"/>
</dbReference>
<dbReference type="Pfam" id="PF13361">
    <property type="entry name" value="UvrD_C"/>
    <property type="match status" value="2"/>
</dbReference>
<dbReference type="EC" id="5.6.2.4" evidence="7"/>
<keyword evidence="3 9" id="KW-0347">Helicase</keyword>
<dbReference type="Proteomes" id="UP000075683">
    <property type="component" value="Unassembled WGS sequence"/>
</dbReference>
<dbReference type="Gene3D" id="3.40.50.300">
    <property type="entry name" value="P-loop containing nucleotide triphosphate hydrolases"/>
    <property type="match status" value="3"/>
</dbReference>
<evidence type="ECO:0000256" key="2">
    <source>
        <dbReference type="ARBA" id="ARBA00022801"/>
    </source>
</evidence>
<reference evidence="12 13" key="1">
    <citation type="submission" date="2016-01" db="EMBL/GenBank/DDBJ databases">
        <title>Draft Genome Sequences of Seven Thermophilic Sporeformers Isolated from Foods.</title>
        <authorList>
            <person name="Berendsen E.M."/>
            <person name="Wells-Bennik M.H."/>
            <person name="Krawcyk A.O."/>
            <person name="De Jong A."/>
            <person name="Holsappel S."/>
            <person name="Eijlander R.T."/>
            <person name="Kuipers O.P."/>
        </authorList>
    </citation>
    <scope>NUCLEOTIDE SEQUENCE [LARGE SCALE GENOMIC DNA]</scope>
    <source>
        <strain evidence="12 13">B4135</strain>
    </source>
</reference>